<accession>A0A239K6Z0</accession>
<dbReference type="Pfam" id="PF01408">
    <property type="entry name" value="GFO_IDH_MocA"/>
    <property type="match status" value="1"/>
</dbReference>
<protein>
    <submittedName>
        <fullName evidence="4">Predicted dehydrogenase</fullName>
    </submittedName>
</protein>
<evidence type="ECO:0000313" key="4">
    <source>
        <dbReference type="EMBL" id="SNT13452.1"/>
    </source>
</evidence>
<gene>
    <name evidence="4" type="ORF">SAMN05421812_103325</name>
</gene>
<keyword evidence="1" id="KW-0560">Oxidoreductase</keyword>
<dbReference type="Proteomes" id="UP000198362">
    <property type="component" value="Unassembled WGS sequence"/>
</dbReference>
<evidence type="ECO:0000259" key="2">
    <source>
        <dbReference type="Pfam" id="PF01408"/>
    </source>
</evidence>
<dbReference type="SUPFAM" id="SSF51735">
    <property type="entry name" value="NAD(P)-binding Rossmann-fold domains"/>
    <property type="match status" value="1"/>
</dbReference>
<organism evidence="4 5">
    <name type="scientific">Asanoa hainanensis</name>
    <dbReference type="NCBI Taxonomy" id="560556"/>
    <lineage>
        <taxon>Bacteria</taxon>
        <taxon>Bacillati</taxon>
        <taxon>Actinomycetota</taxon>
        <taxon>Actinomycetes</taxon>
        <taxon>Micromonosporales</taxon>
        <taxon>Micromonosporaceae</taxon>
        <taxon>Asanoa</taxon>
    </lineage>
</organism>
<dbReference type="Gene3D" id="3.30.360.10">
    <property type="entry name" value="Dihydrodipicolinate Reductase, domain 2"/>
    <property type="match status" value="1"/>
</dbReference>
<keyword evidence="5" id="KW-1185">Reference proteome</keyword>
<dbReference type="InterPro" id="IPR050463">
    <property type="entry name" value="Gfo/Idh/MocA_oxidrdct_glycsds"/>
</dbReference>
<dbReference type="RefSeq" id="WP_089246763.1">
    <property type="nucleotide sequence ID" value="NZ_FZPH01000003.1"/>
</dbReference>
<dbReference type="GO" id="GO:0016491">
    <property type="term" value="F:oxidoreductase activity"/>
    <property type="evidence" value="ECO:0007669"/>
    <property type="project" value="UniProtKB-KW"/>
</dbReference>
<dbReference type="EMBL" id="FZPH01000003">
    <property type="protein sequence ID" value="SNT13452.1"/>
    <property type="molecule type" value="Genomic_DNA"/>
</dbReference>
<dbReference type="SUPFAM" id="SSF55347">
    <property type="entry name" value="Glyceraldehyde-3-phosphate dehydrogenase-like, C-terminal domain"/>
    <property type="match status" value="1"/>
</dbReference>
<dbReference type="GO" id="GO:0000166">
    <property type="term" value="F:nucleotide binding"/>
    <property type="evidence" value="ECO:0007669"/>
    <property type="project" value="InterPro"/>
</dbReference>
<dbReference type="OrthoDB" id="3815872at2"/>
<feature type="domain" description="Gfo/Idh/MocA-like oxidoreductase N-terminal" evidence="2">
    <location>
        <begin position="3"/>
        <end position="117"/>
    </location>
</feature>
<feature type="domain" description="GFO/IDH/MocA-like oxidoreductase" evidence="3">
    <location>
        <begin position="144"/>
        <end position="238"/>
    </location>
</feature>
<dbReference type="InterPro" id="IPR055170">
    <property type="entry name" value="GFO_IDH_MocA-like_dom"/>
</dbReference>
<proteinExistence type="predicted"/>
<dbReference type="InterPro" id="IPR000683">
    <property type="entry name" value="Gfo/Idh/MocA-like_OxRdtase_N"/>
</dbReference>
<name>A0A239K6Z0_9ACTN</name>
<evidence type="ECO:0000313" key="5">
    <source>
        <dbReference type="Proteomes" id="UP000198362"/>
    </source>
</evidence>
<dbReference type="InterPro" id="IPR036291">
    <property type="entry name" value="NAD(P)-bd_dom_sf"/>
</dbReference>
<dbReference type="PANTHER" id="PTHR43818">
    <property type="entry name" value="BCDNA.GH03377"/>
    <property type="match status" value="1"/>
</dbReference>
<evidence type="ECO:0000256" key="1">
    <source>
        <dbReference type="ARBA" id="ARBA00023002"/>
    </source>
</evidence>
<evidence type="ECO:0000259" key="3">
    <source>
        <dbReference type="Pfam" id="PF22725"/>
    </source>
</evidence>
<dbReference type="Gene3D" id="3.40.50.720">
    <property type="entry name" value="NAD(P)-binding Rossmann-like Domain"/>
    <property type="match status" value="1"/>
</dbReference>
<dbReference type="PANTHER" id="PTHR43818:SF11">
    <property type="entry name" value="BCDNA.GH03377"/>
    <property type="match status" value="1"/>
</dbReference>
<sequence length="298" mass="30848">MPLRFGLFGTGPWATATQGPAIVAHPDAELVGVWGRDPGKAAVLAEATGSRAYADIDDLLGDVDAVAVALPPDVQPEIAERAAKAGRHLLLDKPLALTVEAADRVVAAVDAAGVASVVFFTARFQDNVTAALRELAAVGGWQGGRVAHLASIFQPGNPYGASPWRRTYGGLWDVGPHALSQVLPVLGPVAEVSAVEGPRSTTNLVLRHESGAVSTVTLSVDAPPAAVLRDITFFGERGVREVPRGEGAVLVAFGQAIDLLIAEVAGARHDVGVHFGREVVGVLAAAERAREVGKTVKL</sequence>
<dbReference type="AlphaFoldDB" id="A0A239K6Z0"/>
<dbReference type="Pfam" id="PF22725">
    <property type="entry name" value="GFO_IDH_MocA_C3"/>
    <property type="match status" value="1"/>
</dbReference>
<reference evidence="4 5" key="1">
    <citation type="submission" date="2017-06" db="EMBL/GenBank/DDBJ databases">
        <authorList>
            <person name="Kim H.J."/>
            <person name="Triplett B.A."/>
        </authorList>
    </citation>
    <scope>NUCLEOTIDE SEQUENCE [LARGE SCALE GENOMIC DNA]</scope>
    <source>
        <strain evidence="4 5">CGMCC 4.5593</strain>
    </source>
</reference>